<evidence type="ECO:0000313" key="4">
    <source>
        <dbReference type="Proteomes" id="UP000784064"/>
    </source>
</evidence>
<proteinExistence type="predicted"/>
<dbReference type="AlphaFoldDB" id="A0AAW4GDX6"/>
<accession>A0AAW4GDX6</accession>
<sequence length="236" mass="25451">MSVGLEVTNDSGVPVLVNAHSFVFFAIAKGTQAIASNPSVYGVGGYVSLPPQSVPYLVFIRCNGGSAQVASSTNGFSWNMAQGTTSFDWWASGRATVSGSTGMQVFNPDGSIQWDMSNRPLRIAGLVDKSGASVPSFTEMSTDNLRQGPLFNGPGENLAYLMSDIGLCHDIYAFHGSGPTLRGNMRYQPFINTPNSSQLRLNYCRRRENRPRSLNGASYQSFAGQLPNFLIAAHTY</sequence>
<comment type="caution">
    <text evidence="1">The sequence shown here is derived from an EMBL/GenBank/DDBJ whole genome shotgun (WGS) entry which is preliminary data.</text>
</comment>
<evidence type="ECO:0000313" key="2">
    <source>
        <dbReference type="EMBL" id="MBM9938103.1"/>
    </source>
</evidence>
<name>A0AAW4GDX6_9GAMM</name>
<dbReference type="Proteomes" id="UP000749453">
    <property type="component" value="Unassembled WGS sequence"/>
</dbReference>
<organism evidence="1 4">
    <name type="scientific">Stenotrophomonas lactitubi</name>
    <dbReference type="NCBI Taxonomy" id="2045214"/>
    <lineage>
        <taxon>Bacteria</taxon>
        <taxon>Pseudomonadati</taxon>
        <taxon>Pseudomonadota</taxon>
        <taxon>Gammaproteobacteria</taxon>
        <taxon>Lysobacterales</taxon>
        <taxon>Lysobacteraceae</taxon>
        <taxon>Stenotrophomonas</taxon>
    </lineage>
</organism>
<dbReference type="Proteomes" id="UP000784064">
    <property type="component" value="Unassembled WGS sequence"/>
</dbReference>
<evidence type="ECO:0000313" key="1">
    <source>
        <dbReference type="EMBL" id="MBM9912434.1"/>
    </source>
</evidence>
<dbReference type="EMBL" id="JAFFTB010000012">
    <property type="protein sequence ID" value="MBM9938103.1"/>
    <property type="molecule type" value="Genomic_DNA"/>
</dbReference>
<gene>
    <name evidence="1" type="ORF">JJW18_02965</name>
    <name evidence="2" type="ORF">JJW19_08095</name>
</gene>
<reference evidence="1" key="2">
    <citation type="submission" date="2021-01" db="EMBL/GenBank/DDBJ databases">
        <authorList>
            <person name="Yu Y."/>
        </authorList>
    </citation>
    <scope>NUCLEOTIDE SEQUENCE</scope>
    <source>
        <strain evidence="1">As-5</strain>
        <strain evidence="2">As-6</strain>
    </source>
</reference>
<dbReference type="RefSeq" id="WP_205405754.1">
    <property type="nucleotide sequence ID" value="NZ_JAFFTA010000002.1"/>
</dbReference>
<evidence type="ECO:0000313" key="3">
    <source>
        <dbReference type="Proteomes" id="UP000749453"/>
    </source>
</evidence>
<protein>
    <submittedName>
        <fullName evidence="1">Uncharacterized protein</fullName>
    </submittedName>
</protein>
<keyword evidence="3" id="KW-1185">Reference proteome</keyword>
<reference evidence="3" key="1">
    <citation type="submission" date="2021-01" db="EMBL/GenBank/DDBJ databases">
        <title>Stenotrophomonas maltophilia.</title>
        <authorList>
            <person name="Yu Y."/>
        </authorList>
    </citation>
    <scope>NUCLEOTIDE SEQUENCE [LARGE SCALE GENOMIC DNA]</scope>
    <source>
        <strain evidence="3">As-6</strain>
    </source>
</reference>
<dbReference type="EMBL" id="JAFFTA010000002">
    <property type="protein sequence ID" value="MBM9912434.1"/>
    <property type="molecule type" value="Genomic_DNA"/>
</dbReference>